<protein>
    <submittedName>
        <fullName evidence="2">HNH endonuclease</fullName>
    </submittedName>
</protein>
<name>A0ABV6Z8L0_9HYPH</name>
<keyword evidence="2" id="KW-0540">Nuclease</keyword>
<proteinExistence type="predicted"/>
<dbReference type="RefSeq" id="WP_394308393.1">
    <property type="nucleotide sequence ID" value="NZ_JBHGPK010000001.1"/>
</dbReference>
<dbReference type="CDD" id="cd00085">
    <property type="entry name" value="HNHc"/>
    <property type="match status" value="1"/>
</dbReference>
<dbReference type="GO" id="GO:0004519">
    <property type="term" value="F:endonuclease activity"/>
    <property type="evidence" value="ECO:0007669"/>
    <property type="project" value="UniProtKB-KW"/>
</dbReference>
<sequence length="109" mass="12194">MAKLTALKPSLRSPPPLLTTPPKLADRFYLTKEWRDLVASIKRERGPYCEAVLPSGQVCRSGYRIIGDHIHERRDGGADLDRNNVRLLCFACHQAKTAAARKARARGQV</sequence>
<dbReference type="InterPro" id="IPR003615">
    <property type="entry name" value="HNH_nuc"/>
</dbReference>
<comment type="caution">
    <text evidence="2">The sequence shown here is derived from an EMBL/GenBank/DDBJ whole genome shotgun (WGS) entry which is preliminary data.</text>
</comment>
<evidence type="ECO:0000313" key="3">
    <source>
        <dbReference type="Proteomes" id="UP001595190"/>
    </source>
</evidence>
<keyword evidence="2" id="KW-0378">Hydrolase</keyword>
<reference evidence="2 3" key="1">
    <citation type="submission" date="2024-09" db="EMBL/GenBank/DDBJ databases">
        <title>Description of Labrys sedimenti sp. nov., isolated from a diclofenac-degrading enrichment culture, and genome-based reclassification of Labrys portucalensis as a later heterotypic synonym of Labrys neptuniae.</title>
        <authorList>
            <person name="Tancsics A."/>
            <person name="Csepanyi A."/>
        </authorList>
    </citation>
    <scope>NUCLEOTIDE SEQUENCE [LARGE SCALE GENOMIC DNA]</scope>
    <source>
        <strain evidence="2 3">LMG 23412</strain>
    </source>
</reference>
<accession>A0ABV6Z8L0</accession>
<feature type="domain" description="HNH" evidence="1">
    <location>
        <begin position="58"/>
        <end position="98"/>
    </location>
</feature>
<dbReference type="Gene3D" id="1.10.30.50">
    <property type="match status" value="1"/>
</dbReference>
<dbReference type="EMBL" id="JBHGPK010000001">
    <property type="protein sequence ID" value="MFC2248529.1"/>
    <property type="molecule type" value="Genomic_DNA"/>
</dbReference>
<gene>
    <name evidence="2" type="ORF">ACETRX_02775</name>
</gene>
<keyword evidence="2" id="KW-0255">Endonuclease</keyword>
<evidence type="ECO:0000313" key="2">
    <source>
        <dbReference type="EMBL" id="MFC2248529.1"/>
    </source>
</evidence>
<organism evidence="2 3">
    <name type="scientific">Labrys neptuniae</name>
    <dbReference type="NCBI Taxonomy" id="376174"/>
    <lineage>
        <taxon>Bacteria</taxon>
        <taxon>Pseudomonadati</taxon>
        <taxon>Pseudomonadota</taxon>
        <taxon>Alphaproteobacteria</taxon>
        <taxon>Hyphomicrobiales</taxon>
        <taxon>Xanthobacteraceae</taxon>
        <taxon>Labrys</taxon>
    </lineage>
</organism>
<dbReference type="Pfam" id="PF01844">
    <property type="entry name" value="HNH"/>
    <property type="match status" value="1"/>
</dbReference>
<evidence type="ECO:0000259" key="1">
    <source>
        <dbReference type="Pfam" id="PF01844"/>
    </source>
</evidence>
<dbReference type="InterPro" id="IPR002711">
    <property type="entry name" value="HNH"/>
</dbReference>
<dbReference type="Proteomes" id="UP001595190">
    <property type="component" value="Unassembled WGS sequence"/>
</dbReference>